<name>A0A5J4PI76_9ZZZZ</name>
<gene>
    <name evidence="1" type="ORF">EZS27_040094</name>
</gene>
<dbReference type="AlphaFoldDB" id="A0A5J4PI76"/>
<reference evidence="1" key="1">
    <citation type="submission" date="2019-03" db="EMBL/GenBank/DDBJ databases">
        <title>Single cell metagenomics reveals metabolic interactions within the superorganism composed of flagellate Streblomastix strix and complex community of Bacteroidetes bacteria on its surface.</title>
        <authorList>
            <person name="Treitli S.C."/>
            <person name="Kolisko M."/>
            <person name="Husnik F."/>
            <person name="Keeling P."/>
            <person name="Hampl V."/>
        </authorList>
    </citation>
    <scope>NUCLEOTIDE SEQUENCE</scope>
    <source>
        <strain evidence="1">STM</strain>
    </source>
</reference>
<evidence type="ECO:0008006" key="2">
    <source>
        <dbReference type="Google" id="ProtNLM"/>
    </source>
</evidence>
<dbReference type="InterPro" id="IPR044925">
    <property type="entry name" value="His-Me_finger_sf"/>
</dbReference>
<protein>
    <recommendedName>
        <fullName evidence="2">HNH nuclease domain-containing protein</fullName>
    </recommendedName>
</protein>
<comment type="caution">
    <text evidence="1">The sequence shown here is derived from an EMBL/GenBank/DDBJ whole genome shotgun (WGS) entry which is preliminary data.</text>
</comment>
<proteinExistence type="predicted"/>
<sequence>MVSKYLNSLSKSDYEALTAKFHNIQNQKCFICGEVIDLKLHTTNIDHIVP</sequence>
<dbReference type="EMBL" id="SNRY01008619">
    <property type="protein sequence ID" value="KAA6308229.1"/>
    <property type="molecule type" value="Genomic_DNA"/>
</dbReference>
<feature type="non-terminal residue" evidence="1">
    <location>
        <position position="50"/>
    </location>
</feature>
<organism evidence="1">
    <name type="scientific">termite gut metagenome</name>
    <dbReference type="NCBI Taxonomy" id="433724"/>
    <lineage>
        <taxon>unclassified sequences</taxon>
        <taxon>metagenomes</taxon>
        <taxon>organismal metagenomes</taxon>
    </lineage>
</organism>
<dbReference type="SUPFAM" id="SSF54060">
    <property type="entry name" value="His-Me finger endonucleases"/>
    <property type="match status" value="1"/>
</dbReference>
<accession>A0A5J4PI76</accession>
<evidence type="ECO:0000313" key="1">
    <source>
        <dbReference type="EMBL" id="KAA6308229.1"/>
    </source>
</evidence>